<keyword evidence="1" id="KW-0413">Isomerase</keyword>
<organism evidence="3 4">
    <name type="scientific">Anaeroplasma bactoclasticum</name>
    <dbReference type="NCBI Taxonomy" id="2088"/>
    <lineage>
        <taxon>Bacteria</taxon>
        <taxon>Bacillati</taxon>
        <taxon>Mycoplasmatota</taxon>
        <taxon>Mollicutes</taxon>
        <taxon>Anaeroplasmatales</taxon>
        <taxon>Anaeroplasmataceae</taxon>
        <taxon>Anaeroplasma</taxon>
    </lineage>
</organism>
<dbReference type="OrthoDB" id="9802281at2"/>
<dbReference type="RefSeq" id="WP_119016450.1">
    <property type="nucleotide sequence ID" value="NZ_QXEV01000015.1"/>
</dbReference>
<dbReference type="Gene3D" id="1.20.59.10">
    <property type="entry name" value="Chorismate mutase"/>
    <property type="match status" value="1"/>
</dbReference>
<evidence type="ECO:0000313" key="3">
    <source>
        <dbReference type="EMBL" id="RIA75583.1"/>
    </source>
</evidence>
<evidence type="ECO:0000313" key="4">
    <source>
        <dbReference type="Proteomes" id="UP000266506"/>
    </source>
</evidence>
<dbReference type="SMART" id="SM00830">
    <property type="entry name" value="CM_2"/>
    <property type="match status" value="1"/>
</dbReference>
<name>A0A397RN88_9MOLU</name>
<sequence>MKNKLEEAREIINEVDNEMIYLFIKRMAAISMVAEYKMENDIPVLDSIREDTIKSRNLETLSNKQLEKYYLTFFEGVLNASKEYQKDLINKNNK</sequence>
<dbReference type="GO" id="GO:0004106">
    <property type="term" value="F:chorismate mutase activity"/>
    <property type="evidence" value="ECO:0007669"/>
    <property type="project" value="InterPro"/>
</dbReference>
<dbReference type="InterPro" id="IPR036979">
    <property type="entry name" value="CM_dom_sf"/>
</dbReference>
<dbReference type="GO" id="GO:0046417">
    <property type="term" value="P:chorismate metabolic process"/>
    <property type="evidence" value="ECO:0007669"/>
    <property type="project" value="InterPro"/>
</dbReference>
<reference evidence="3 4" key="1">
    <citation type="submission" date="2018-08" db="EMBL/GenBank/DDBJ databases">
        <title>Genomic Encyclopedia of Archaeal and Bacterial Type Strains, Phase II (KMG-II): from individual species to whole genera.</title>
        <authorList>
            <person name="Goeker M."/>
        </authorList>
    </citation>
    <scope>NUCLEOTIDE SEQUENCE [LARGE SCALE GENOMIC DNA]</scope>
    <source>
        <strain evidence="3 4">ATCC 27112</strain>
    </source>
</reference>
<dbReference type="Pfam" id="PF01817">
    <property type="entry name" value="CM_2"/>
    <property type="match status" value="1"/>
</dbReference>
<proteinExistence type="predicted"/>
<accession>A0A397RN88</accession>
<dbReference type="InterPro" id="IPR002701">
    <property type="entry name" value="CM_II_prokaryot"/>
</dbReference>
<dbReference type="AlphaFoldDB" id="A0A397RN88"/>
<evidence type="ECO:0000256" key="1">
    <source>
        <dbReference type="ARBA" id="ARBA00023235"/>
    </source>
</evidence>
<gene>
    <name evidence="3" type="ORF">EI71_01321</name>
</gene>
<dbReference type="GO" id="GO:0009697">
    <property type="term" value="P:salicylic acid biosynthetic process"/>
    <property type="evidence" value="ECO:0007669"/>
    <property type="project" value="TreeGrafter"/>
</dbReference>
<keyword evidence="4" id="KW-1185">Reference proteome</keyword>
<dbReference type="PANTHER" id="PTHR38041:SF1">
    <property type="entry name" value="CHORISMATE MUTASE"/>
    <property type="match status" value="1"/>
</dbReference>
<dbReference type="InParanoid" id="A0A397RN88"/>
<dbReference type="InterPro" id="IPR036263">
    <property type="entry name" value="Chorismate_II_sf"/>
</dbReference>
<dbReference type="SUPFAM" id="SSF48600">
    <property type="entry name" value="Chorismate mutase II"/>
    <property type="match status" value="1"/>
</dbReference>
<dbReference type="EMBL" id="QXEV01000015">
    <property type="protein sequence ID" value="RIA75583.1"/>
    <property type="molecule type" value="Genomic_DNA"/>
</dbReference>
<feature type="domain" description="Chorismate mutase" evidence="2">
    <location>
        <begin position="1"/>
        <end position="89"/>
    </location>
</feature>
<dbReference type="PANTHER" id="PTHR38041">
    <property type="entry name" value="CHORISMATE MUTASE"/>
    <property type="match status" value="1"/>
</dbReference>
<dbReference type="Proteomes" id="UP000266506">
    <property type="component" value="Unassembled WGS sequence"/>
</dbReference>
<protein>
    <submittedName>
        <fullName evidence="3">Shikimate dehydrogenase/chorismate mutase/prephenate dehydratase</fullName>
    </submittedName>
</protein>
<evidence type="ECO:0000259" key="2">
    <source>
        <dbReference type="PROSITE" id="PS51168"/>
    </source>
</evidence>
<comment type="caution">
    <text evidence="3">The sequence shown here is derived from an EMBL/GenBank/DDBJ whole genome shotgun (WGS) entry which is preliminary data.</text>
</comment>
<dbReference type="InterPro" id="IPR051331">
    <property type="entry name" value="Chorismate_mutase-related"/>
</dbReference>
<dbReference type="PROSITE" id="PS51168">
    <property type="entry name" value="CHORISMATE_MUT_2"/>
    <property type="match status" value="1"/>
</dbReference>